<keyword evidence="3" id="KW-0131">Cell cycle</keyword>
<feature type="domain" description="Cyclin C-terminal" evidence="7">
    <location>
        <begin position="164"/>
        <end position="314"/>
    </location>
</feature>
<dbReference type="GO" id="GO:0019887">
    <property type="term" value="F:protein kinase regulator activity"/>
    <property type="evidence" value="ECO:0007669"/>
    <property type="project" value="UniProtKB-ARBA"/>
</dbReference>
<dbReference type="EMBL" id="CH940647">
    <property type="protein sequence ID" value="EDW69173.1"/>
    <property type="molecule type" value="Genomic_DNA"/>
</dbReference>
<name>B4LF04_DROVI</name>
<feature type="compositionally biased region" description="Basic and acidic residues" evidence="5">
    <location>
        <begin position="347"/>
        <end position="370"/>
    </location>
</feature>
<evidence type="ECO:0000256" key="1">
    <source>
        <dbReference type="ARBA" id="ARBA00022618"/>
    </source>
</evidence>
<dbReference type="SMART" id="SM01332">
    <property type="entry name" value="Cyclin_C"/>
    <property type="match status" value="1"/>
</dbReference>
<dbReference type="SUPFAM" id="SSF47954">
    <property type="entry name" value="Cyclin-like"/>
    <property type="match status" value="2"/>
</dbReference>
<dbReference type="Proteomes" id="UP000008792">
    <property type="component" value="Unassembled WGS sequence"/>
</dbReference>
<reference evidence="8 9" key="1">
    <citation type="journal article" date="2007" name="Nature">
        <title>Evolution of genes and genomes on the Drosophila phylogeny.</title>
        <authorList>
            <consortium name="Drosophila 12 Genomes Consortium"/>
            <person name="Clark A.G."/>
            <person name="Eisen M.B."/>
            <person name="Smith D.R."/>
            <person name="Bergman C.M."/>
            <person name="Oliver B."/>
            <person name="Markow T.A."/>
            <person name="Kaufman T.C."/>
            <person name="Kellis M."/>
            <person name="Gelbart W."/>
            <person name="Iyer V.N."/>
            <person name="Pollard D.A."/>
            <person name="Sackton T.B."/>
            <person name="Larracuente A.M."/>
            <person name="Singh N.D."/>
            <person name="Abad J.P."/>
            <person name="Abt D.N."/>
            <person name="Adryan B."/>
            <person name="Aguade M."/>
            <person name="Akashi H."/>
            <person name="Anderson W.W."/>
            <person name="Aquadro C.F."/>
            <person name="Ardell D.H."/>
            <person name="Arguello R."/>
            <person name="Artieri C.G."/>
            <person name="Barbash D.A."/>
            <person name="Barker D."/>
            <person name="Barsanti P."/>
            <person name="Batterham P."/>
            <person name="Batzoglou S."/>
            <person name="Begun D."/>
            <person name="Bhutkar A."/>
            <person name="Blanco E."/>
            <person name="Bosak S.A."/>
            <person name="Bradley R.K."/>
            <person name="Brand A.D."/>
            <person name="Brent M.R."/>
            <person name="Brooks A.N."/>
            <person name="Brown R.H."/>
            <person name="Butlin R.K."/>
            <person name="Caggese C."/>
            <person name="Calvi B.R."/>
            <person name="Bernardo de Carvalho A."/>
            <person name="Caspi A."/>
            <person name="Castrezana S."/>
            <person name="Celniker S.E."/>
            <person name="Chang J.L."/>
            <person name="Chapple C."/>
            <person name="Chatterji S."/>
            <person name="Chinwalla A."/>
            <person name="Civetta A."/>
            <person name="Clifton S.W."/>
            <person name="Comeron J.M."/>
            <person name="Costello J.C."/>
            <person name="Coyne J.A."/>
            <person name="Daub J."/>
            <person name="David R.G."/>
            <person name="Delcher A.L."/>
            <person name="Delehaunty K."/>
            <person name="Do C.B."/>
            <person name="Ebling H."/>
            <person name="Edwards K."/>
            <person name="Eickbush T."/>
            <person name="Evans J.D."/>
            <person name="Filipski A."/>
            <person name="Findeiss S."/>
            <person name="Freyhult E."/>
            <person name="Fulton L."/>
            <person name="Fulton R."/>
            <person name="Garcia A.C."/>
            <person name="Gardiner A."/>
            <person name="Garfield D.A."/>
            <person name="Garvin B.E."/>
            <person name="Gibson G."/>
            <person name="Gilbert D."/>
            <person name="Gnerre S."/>
            <person name="Godfrey J."/>
            <person name="Good R."/>
            <person name="Gotea V."/>
            <person name="Gravely B."/>
            <person name="Greenberg A.J."/>
            <person name="Griffiths-Jones S."/>
            <person name="Gross S."/>
            <person name="Guigo R."/>
            <person name="Gustafson E.A."/>
            <person name="Haerty W."/>
            <person name="Hahn M.W."/>
            <person name="Halligan D.L."/>
            <person name="Halpern A.L."/>
            <person name="Halter G.M."/>
            <person name="Han M.V."/>
            <person name="Heger A."/>
            <person name="Hillier L."/>
            <person name="Hinrichs A.S."/>
            <person name="Holmes I."/>
            <person name="Hoskins R.A."/>
            <person name="Hubisz M.J."/>
            <person name="Hultmark D."/>
            <person name="Huntley M.A."/>
            <person name="Jaffe D.B."/>
            <person name="Jagadeeshan S."/>
            <person name="Jeck W.R."/>
            <person name="Johnson J."/>
            <person name="Jones C.D."/>
            <person name="Jordan W.C."/>
            <person name="Karpen G.H."/>
            <person name="Kataoka E."/>
            <person name="Keightley P.D."/>
            <person name="Kheradpour P."/>
            <person name="Kirkness E.F."/>
            <person name="Koerich L.B."/>
            <person name="Kristiansen K."/>
            <person name="Kudrna D."/>
            <person name="Kulathinal R.J."/>
            <person name="Kumar S."/>
            <person name="Kwok R."/>
            <person name="Lander E."/>
            <person name="Langley C.H."/>
            <person name="Lapoint R."/>
            <person name="Lazzaro B.P."/>
            <person name="Lee S.J."/>
            <person name="Levesque L."/>
            <person name="Li R."/>
            <person name="Lin C.F."/>
            <person name="Lin M.F."/>
            <person name="Lindblad-Toh K."/>
            <person name="Llopart A."/>
            <person name="Long M."/>
            <person name="Low L."/>
            <person name="Lozovsky E."/>
            <person name="Lu J."/>
            <person name="Luo M."/>
            <person name="Machado C.A."/>
            <person name="Makalowski W."/>
            <person name="Marzo M."/>
            <person name="Matsuda M."/>
            <person name="Matzkin L."/>
            <person name="McAllister B."/>
            <person name="McBride C.S."/>
            <person name="McKernan B."/>
            <person name="McKernan K."/>
            <person name="Mendez-Lago M."/>
            <person name="Minx P."/>
            <person name="Mollenhauer M.U."/>
            <person name="Montooth K."/>
            <person name="Mount S.M."/>
            <person name="Mu X."/>
            <person name="Myers E."/>
            <person name="Negre B."/>
            <person name="Newfeld S."/>
            <person name="Nielsen R."/>
            <person name="Noor M.A."/>
            <person name="O'Grady P."/>
            <person name="Pachter L."/>
            <person name="Papaceit M."/>
            <person name="Parisi M.J."/>
            <person name="Parisi M."/>
            <person name="Parts L."/>
            <person name="Pedersen J.S."/>
            <person name="Pesole G."/>
            <person name="Phillippy A.M."/>
            <person name="Ponting C.P."/>
            <person name="Pop M."/>
            <person name="Porcelli D."/>
            <person name="Powell J.R."/>
            <person name="Prohaska S."/>
            <person name="Pruitt K."/>
            <person name="Puig M."/>
            <person name="Quesneville H."/>
            <person name="Ram K.R."/>
            <person name="Rand D."/>
            <person name="Rasmussen M.D."/>
            <person name="Reed L.K."/>
            <person name="Reenan R."/>
            <person name="Reily A."/>
            <person name="Remington K.A."/>
            <person name="Rieger T.T."/>
            <person name="Ritchie M.G."/>
            <person name="Robin C."/>
            <person name="Rogers Y.H."/>
            <person name="Rohde C."/>
            <person name="Rozas J."/>
            <person name="Rubenfield M.J."/>
            <person name="Ruiz A."/>
            <person name="Russo S."/>
            <person name="Salzberg S.L."/>
            <person name="Sanchez-Gracia A."/>
            <person name="Saranga D.J."/>
            <person name="Sato H."/>
            <person name="Schaeffer S.W."/>
            <person name="Schatz M.C."/>
            <person name="Schlenke T."/>
            <person name="Schwartz R."/>
            <person name="Segarra C."/>
            <person name="Singh R.S."/>
            <person name="Sirot L."/>
            <person name="Sirota M."/>
            <person name="Sisneros N.B."/>
            <person name="Smith C.D."/>
            <person name="Smith T.F."/>
            <person name="Spieth J."/>
            <person name="Stage D.E."/>
            <person name="Stark A."/>
            <person name="Stephan W."/>
            <person name="Strausberg R.L."/>
            <person name="Strempel S."/>
            <person name="Sturgill D."/>
            <person name="Sutton G."/>
            <person name="Sutton G.G."/>
            <person name="Tao W."/>
            <person name="Teichmann S."/>
            <person name="Tobari Y.N."/>
            <person name="Tomimura Y."/>
            <person name="Tsolas J.M."/>
            <person name="Valente V.L."/>
            <person name="Venter E."/>
            <person name="Venter J.C."/>
            <person name="Vicario S."/>
            <person name="Vieira F.G."/>
            <person name="Vilella A.J."/>
            <person name="Villasante A."/>
            <person name="Walenz B."/>
            <person name="Wang J."/>
            <person name="Wasserman M."/>
            <person name="Watts T."/>
            <person name="Wilson D."/>
            <person name="Wilson R.K."/>
            <person name="Wing R.A."/>
            <person name="Wolfner M.F."/>
            <person name="Wong A."/>
            <person name="Wong G.K."/>
            <person name="Wu C.I."/>
            <person name="Wu G."/>
            <person name="Yamamoto D."/>
            <person name="Yang H.P."/>
            <person name="Yang S.P."/>
            <person name="Yorke J.A."/>
            <person name="Yoshida K."/>
            <person name="Zdobnov E."/>
            <person name="Zhang P."/>
            <person name="Zhang Y."/>
            <person name="Zimin A.V."/>
            <person name="Baldwin J."/>
            <person name="Abdouelleil A."/>
            <person name="Abdulkadir J."/>
            <person name="Abebe A."/>
            <person name="Abera B."/>
            <person name="Abreu J."/>
            <person name="Acer S.C."/>
            <person name="Aftuck L."/>
            <person name="Alexander A."/>
            <person name="An P."/>
            <person name="Anderson E."/>
            <person name="Anderson S."/>
            <person name="Arachi H."/>
            <person name="Azer M."/>
            <person name="Bachantsang P."/>
            <person name="Barry A."/>
            <person name="Bayul T."/>
            <person name="Berlin A."/>
            <person name="Bessette D."/>
            <person name="Bloom T."/>
            <person name="Blye J."/>
            <person name="Boguslavskiy L."/>
            <person name="Bonnet C."/>
            <person name="Boukhgalter B."/>
            <person name="Bourzgui I."/>
            <person name="Brown A."/>
            <person name="Cahill P."/>
            <person name="Channer S."/>
            <person name="Cheshatsang Y."/>
            <person name="Chuda L."/>
            <person name="Citroen M."/>
            <person name="Collymore A."/>
            <person name="Cooke P."/>
            <person name="Costello M."/>
            <person name="D'Aco K."/>
            <person name="Daza R."/>
            <person name="De Haan G."/>
            <person name="DeGray S."/>
            <person name="DeMaso C."/>
            <person name="Dhargay N."/>
            <person name="Dooley K."/>
            <person name="Dooley E."/>
            <person name="Doricent M."/>
            <person name="Dorje P."/>
            <person name="Dorjee K."/>
            <person name="Dupes A."/>
            <person name="Elong R."/>
            <person name="Falk J."/>
            <person name="Farina A."/>
            <person name="Faro S."/>
            <person name="Ferguson D."/>
            <person name="Fisher S."/>
            <person name="Foley C.D."/>
            <person name="Franke A."/>
            <person name="Friedrich D."/>
            <person name="Gadbois L."/>
            <person name="Gearin G."/>
            <person name="Gearin C.R."/>
            <person name="Giannoukos G."/>
            <person name="Goode T."/>
            <person name="Graham J."/>
            <person name="Grandbois E."/>
            <person name="Grewal S."/>
            <person name="Gyaltsen K."/>
            <person name="Hafez N."/>
            <person name="Hagos B."/>
            <person name="Hall J."/>
            <person name="Henson C."/>
            <person name="Hollinger A."/>
            <person name="Honan T."/>
            <person name="Huard M.D."/>
            <person name="Hughes L."/>
            <person name="Hurhula B."/>
            <person name="Husby M.E."/>
            <person name="Kamat A."/>
            <person name="Kanga B."/>
            <person name="Kashin S."/>
            <person name="Khazanovich D."/>
            <person name="Kisner P."/>
            <person name="Lance K."/>
            <person name="Lara M."/>
            <person name="Lee W."/>
            <person name="Lennon N."/>
            <person name="Letendre F."/>
            <person name="LeVine R."/>
            <person name="Lipovsky A."/>
            <person name="Liu X."/>
            <person name="Liu J."/>
            <person name="Liu S."/>
            <person name="Lokyitsang T."/>
            <person name="Lokyitsang Y."/>
            <person name="Lubonja R."/>
            <person name="Lui A."/>
            <person name="MacDonald P."/>
            <person name="Magnisalis V."/>
            <person name="Maru K."/>
            <person name="Matthews C."/>
            <person name="McCusker W."/>
            <person name="McDonough S."/>
            <person name="Mehta T."/>
            <person name="Meldrim J."/>
            <person name="Meneus L."/>
            <person name="Mihai O."/>
            <person name="Mihalev A."/>
            <person name="Mihova T."/>
            <person name="Mittelman R."/>
            <person name="Mlenga V."/>
            <person name="Montmayeur A."/>
            <person name="Mulrain L."/>
            <person name="Navidi A."/>
            <person name="Naylor J."/>
            <person name="Negash T."/>
            <person name="Nguyen T."/>
            <person name="Nguyen N."/>
            <person name="Nicol R."/>
            <person name="Norbu C."/>
            <person name="Norbu N."/>
            <person name="Novod N."/>
            <person name="O'Neill B."/>
            <person name="Osman S."/>
            <person name="Markiewicz E."/>
            <person name="Oyono O.L."/>
            <person name="Patti C."/>
            <person name="Phunkhang P."/>
            <person name="Pierre F."/>
            <person name="Priest M."/>
            <person name="Raghuraman S."/>
            <person name="Rege F."/>
            <person name="Reyes R."/>
            <person name="Rise C."/>
            <person name="Rogov P."/>
            <person name="Ross K."/>
            <person name="Ryan E."/>
            <person name="Settipalli S."/>
            <person name="Shea T."/>
            <person name="Sherpa N."/>
            <person name="Shi L."/>
            <person name="Shih D."/>
            <person name="Sparrow T."/>
            <person name="Spaulding J."/>
            <person name="Stalker J."/>
            <person name="Stange-Thomann N."/>
            <person name="Stavropoulos S."/>
            <person name="Stone C."/>
            <person name="Strader C."/>
            <person name="Tesfaye S."/>
            <person name="Thomson T."/>
            <person name="Thoulutsang Y."/>
            <person name="Thoulutsang D."/>
            <person name="Topham K."/>
            <person name="Topping I."/>
            <person name="Tsamla T."/>
            <person name="Vassiliev H."/>
            <person name="Vo A."/>
            <person name="Wangchuk T."/>
            <person name="Wangdi T."/>
            <person name="Weiand M."/>
            <person name="Wilkinson J."/>
            <person name="Wilson A."/>
            <person name="Yadav S."/>
            <person name="Young G."/>
            <person name="Yu Q."/>
            <person name="Zembek L."/>
            <person name="Zhong D."/>
            <person name="Zimmer A."/>
            <person name="Zwirko Z."/>
            <person name="Jaffe D.B."/>
            <person name="Alvarez P."/>
            <person name="Brockman W."/>
            <person name="Butler J."/>
            <person name="Chin C."/>
            <person name="Gnerre S."/>
            <person name="Grabherr M."/>
            <person name="Kleber M."/>
            <person name="Mauceli E."/>
            <person name="MacCallum I."/>
        </authorList>
    </citation>
    <scope>NUCLEOTIDE SEQUENCE [LARGE SCALE GENOMIC DNA]</scope>
    <source>
        <strain evidence="9">Tucson 15010-1051.87</strain>
    </source>
</reference>
<accession>B4LF04</accession>
<dbReference type="AlphaFoldDB" id="B4LF04"/>
<dbReference type="KEGG" id="dvi:6623734"/>
<dbReference type="InterPro" id="IPR039361">
    <property type="entry name" value="Cyclin"/>
</dbReference>
<dbReference type="GO" id="GO:0051301">
    <property type="term" value="P:cell division"/>
    <property type="evidence" value="ECO:0007669"/>
    <property type="project" value="UniProtKB-KW"/>
</dbReference>
<dbReference type="PhylomeDB" id="B4LF04"/>
<dbReference type="Gene3D" id="1.10.472.10">
    <property type="entry name" value="Cyclin-like"/>
    <property type="match status" value="2"/>
</dbReference>
<keyword evidence="1" id="KW-0132">Cell division</keyword>
<dbReference type="InterPro" id="IPR036915">
    <property type="entry name" value="Cyclin-like_sf"/>
</dbReference>
<dbReference type="eggNOG" id="KOG0654">
    <property type="taxonomic scope" value="Eukaryota"/>
</dbReference>
<dbReference type="PANTHER" id="PTHR10177">
    <property type="entry name" value="CYCLINS"/>
    <property type="match status" value="1"/>
</dbReference>
<keyword evidence="9" id="KW-1185">Reference proteome</keyword>
<dbReference type="InParanoid" id="B4LF04"/>
<evidence type="ECO:0008006" key="10">
    <source>
        <dbReference type="Google" id="ProtNLM"/>
    </source>
</evidence>
<sequence>MTKPALEGNIFTLSEKNEHERSKLERLSKSQWLSDYAIDIFKTMKESEMRRRQVFFMSTQIDQRPKLLQLCQLITRTYKLSRCALHLSIYYLDRFLDFYTIRTDKLQLVALTCLHIAAQIENQDAFVPRYSEMNRLIKDCYTAFEYKAVERKVLTFFEFNLMRPTTASFVEMFACSFLTRDDYASYCQQLDELPALAASYPRYSCFEQMLASLAQLLLRISDYTLSINRFSNEPPSLLAASCIAATRQVCGLPKRWTPYLTQLTSYTEHMVEPCVDVITLFHYYHAMPAVKGLQLPENNWPSPDSGFEESLLTPQMKVVSVEVEDFNVITVQLQSPNTQQQSALGKRSRDNDKGDLQPKRLKMDQGREQT</sequence>
<feature type="region of interest" description="Disordered" evidence="5">
    <location>
        <begin position="337"/>
        <end position="370"/>
    </location>
</feature>
<proteinExistence type="inferred from homology"/>
<dbReference type="HOGENOM" id="CLU_048030_0_0_1"/>
<dbReference type="OMA" id="WDLCLPT"/>
<dbReference type="CDD" id="cd20528">
    <property type="entry name" value="CYCLIN_CCNJ-like_rpt1"/>
    <property type="match status" value="1"/>
</dbReference>
<feature type="domain" description="Cyclin-like" evidence="6">
    <location>
        <begin position="69"/>
        <end position="155"/>
    </location>
</feature>
<dbReference type="FunFam" id="1.10.472.10:FF:000010">
    <property type="entry name" value="G1/S-specific cyclin Cln1"/>
    <property type="match status" value="1"/>
</dbReference>
<evidence type="ECO:0000313" key="8">
    <source>
        <dbReference type="EMBL" id="EDW69173.1"/>
    </source>
</evidence>
<evidence type="ECO:0000313" key="9">
    <source>
        <dbReference type="Proteomes" id="UP000008792"/>
    </source>
</evidence>
<dbReference type="SMART" id="SM00385">
    <property type="entry name" value="CYCLIN"/>
    <property type="match status" value="2"/>
</dbReference>
<feature type="domain" description="Cyclin-like" evidence="6">
    <location>
        <begin position="201"/>
        <end position="280"/>
    </location>
</feature>
<evidence type="ECO:0000259" key="7">
    <source>
        <dbReference type="SMART" id="SM01332"/>
    </source>
</evidence>
<dbReference type="Pfam" id="PF02984">
    <property type="entry name" value="Cyclin_C"/>
    <property type="match status" value="1"/>
</dbReference>
<evidence type="ECO:0000256" key="5">
    <source>
        <dbReference type="SAM" id="MobiDB-lite"/>
    </source>
</evidence>
<dbReference type="GO" id="GO:0051726">
    <property type="term" value="P:regulation of cell cycle"/>
    <property type="evidence" value="ECO:0007669"/>
    <property type="project" value="UniProtKB-ARBA"/>
</dbReference>
<evidence type="ECO:0000256" key="4">
    <source>
        <dbReference type="RuleBase" id="RU000383"/>
    </source>
</evidence>
<protein>
    <recommendedName>
        <fullName evidence="10">Cyclin-J</fullName>
    </recommendedName>
</protein>
<dbReference type="InterPro" id="IPR013763">
    <property type="entry name" value="Cyclin-like_dom"/>
</dbReference>
<evidence type="ECO:0000259" key="6">
    <source>
        <dbReference type="SMART" id="SM00385"/>
    </source>
</evidence>
<evidence type="ECO:0000256" key="3">
    <source>
        <dbReference type="ARBA" id="ARBA00023306"/>
    </source>
</evidence>
<comment type="similarity">
    <text evidence="4">Belongs to the cyclin family.</text>
</comment>
<dbReference type="InterPro" id="IPR004367">
    <property type="entry name" value="Cyclin_C-dom"/>
</dbReference>
<dbReference type="STRING" id="7244.B4LF04"/>
<dbReference type="FunCoup" id="B4LF04">
    <property type="interactions" value="245"/>
</dbReference>
<organism evidence="8 9">
    <name type="scientific">Drosophila virilis</name>
    <name type="common">Fruit fly</name>
    <dbReference type="NCBI Taxonomy" id="7244"/>
    <lineage>
        <taxon>Eukaryota</taxon>
        <taxon>Metazoa</taxon>
        <taxon>Ecdysozoa</taxon>
        <taxon>Arthropoda</taxon>
        <taxon>Hexapoda</taxon>
        <taxon>Insecta</taxon>
        <taxon>Pterygota</taxon>
        <taxon>Neoptera</taxon>
        <taxon>Endopterygota</taxon>
        <taxon>Diptera</taxon>
        <taxon>Brachycera</taxon>
        <taxon>Muscomorpha</taxon>
        <taxon>Ephydroidea</taxon>
        <taxon>Drosophilidae</taxon>
        <taxon>Drosophila</taxon>
    </lineage>
</organism>
<dbReference type="Pfam" id="PF00134">
    <property type="entry name" value="Cyclin_N"/>
    <property type="match status" value="1"/>
</dbReference>
<keyword evidence="2 4" id="KW-0195">Cyclin</keyword>
<evidence type="ECO:0000256" key="2">
    <source>
        <dbReference type="ARBA" id="ARBA00023127"/>
    </source>
</evidence>
<dbReference type="OrthoDB" id="285802at2759"/>
<dbReference type="CDD" id="cd20529">
    <property type="entry name" value="CYCLIN_CCNJ-like_rpt2"/>
    <property type="match status" value="1"/>
</dbReference>
<gene>
    <name evidence="8" type="primary">Dvir\GJ12272</name>
    <name evidence="8" type="ORF">Dvir_GJ12272</name>
</gene>
<dbReference type="InterPro" id="IPR006671">
    <property type="entry name" value="Cyclin_N"/>
</dbReference>